<name>A0A857JEC6_9ALTE</name>
<sequence>MTEKTTRNRRIRKKLHLDEWAILGFEFSCNLAEASEDEYEAFFNTFADVVIDQHLYITLNDESETLEGFVTSADRYGNATEEDKTAIEAFLYGQNIASDVKVGPLVDAIYGI</sequence>
<proteinExistence type="predicted"/>
<gene>
    <name evidence="1" type="ORF">FX988_00587</name>
</gene>
<dbReference type="Proteomes" id="UP000464524">
    <property type="component" value="Chromosome"/>
</dbReference>
<evidence type="ECO:0008006" key="3">
    <source>
        <dbReference type="Google" id="ProtNLM"/>
    </source>
</evidence>
<dbReference type="PANTHER" id="PTHR38778">
    <property type="entry name" value="CYTOPLASMIC PROTEIN-RELATED"/>
    <property type="match status" value="1"/>
</dbReference>
<protein>
    <recommendedName>
        <fullName evidence="3">DUF469 domain-containing protein</fullName>
    </recommendedName>
</protein>
<dbReference type="InterPro" id="IPR007416">
    <property type="entry name" value="YggL_50S_bp"/>
</dbReference>
<dbReference type="RefSeq" id="WP_160178262.1">
    <property type="nucleotide sequence ID" value="NZ_CP047656.1"/>
</dbReference>
<accession>A0A857JEC6</accession>
<reference evidence="1 2" key="1">
    <citation type="submission" date="2019-12" db="EMBL/GenBank/DDBJ databases">
        <title>Genome sequencing and assembly of endphytes of Porphyra tenera.</title>
        <authorList>
            <person name="Park J.M."/>
            <person name="Shin R."/>
            <person name="Jo S.H."/>
        </authorList>
    </citation>
    <scope>NUCLEOTIDE SEQUENCE [LARGE SCALE GENOMIC DNA]</scope>
    <source>
        <strain evidence="1 2">GPM4</strain>
    </source>
</reference>
<dbReference type="KEGG" id="pmes:FX988_00587"/>
<dbReference type="OrthoDB" id="5768758at2"/>
<dbReference type="Pfam" id="PF04320">
    <property type="entry name" value="YggL_50S_bp"/>
    <property type="match status" value="1"/>
</dbReference>
<organism evidence="1 2">
    <name type="scientific">Paraglaciecola mesophila</name>
    <dbReference type="NCBI Taxonomy" id="197222"/>
    <lineage>
        <taxon>Bacteria</taxon>
        <taxon>Pseudomonadati</taxon>
        <taxon>Pseudomonadota</taxon>
        <taxon>Gammaproteobacteria</taxon>
        <taxon>Alteromonadales</taxon>
        <taxon>Alteromonadaceae</taxon>
        <taxon>Paraglaciecola</taxon>
    </lineage>
</organism>
<evidence type="ECO:0000313" key="1">
    <source>
        <dbReference type="EMBL" id="QHJ10375.1"/>
    </source>
</evidence>
<dbReference type="AlphaFoldDB" id="A0A857JEC6"/>
<keyword evidence="2" id="KW-1185">Reference proteome</keyword>
<dbReference type="PANTHER" id="PTHR38778:SF1">
    <property type="entry name" value="CYTOPLASMIC PROTEIN"/>
    <property type="match status" value="1"/>
</dbReference>
<dbReference type="EMBL" id="CP047656">
    <property type="protein sequence ID" value="QHJ10375.1"/>
    <property type="molecule type" value="Genomic_DNA"/>
</dbReference>
<dbReference type="GO" id="GO:0005829">
    <property type="term" value="C:cytosol"/>
    <property type="evidence" value="ECO:0007669"/>
    <property type="project" value="TreeGrafter"/>
</dbReference>
<evidence type="ECO:0000313" key="2">
    <source>
        <dbReference type="Proteomes" id="UP000464524"/>
    </source>
</evidence>